<dbReference type="AlphaFoldDB" id="A0A0E9PD56"/>
<organism evidence="1">
    <name type="scientific">Anguilla anguilla</name>
    <name type="common">European freshwater eel</name>
    <name type="synonym">Muraena anguilla</name>
    <dbReference type="NCBI Taxonomy" id="7936"/>
    <lineage>
        <taxon>Eukaryota</taxon>
        <taxon>Metazoa</taxon>
        <taxon>Chordata</taxon>
        <taxon>Craniata</taxon>
        <taxon>Vertebrata</taxon>
        <taxon>Euteleostomi</taxon>
        <taxon>Actinopterygii</taxon>
        <taxon>Neopterygii</taxon>
        <taxon>Teleostei</taxon>
        <taxon>Anguilliformes</taxon>
        <taxon>Anguillidae</taxon>
        <taxon>Anguilla</taxon>
    </lineage>
</organism>
<evidence type="ECO:0000313" key="1">
    <source>
        <dbReference type="EMBL" id="JAH02454.1"/>
    </source>
</evidence>
<sequence>MTQVGLSYSLLGICGTLCVI</sequence>
<dbReference type="EMBL" id="GBXM01106123">
    <property type="protein sequence ID" value="JAH02454.1"/>
    <property type="molecule type" value="Transcribed_RNA"/>
</dbReference>
<name>A0A0E9PD56_ANGAN</name>
<accession>A0A0E9PD56</accession>
<reference evidence="1" key="2">
    <citation type="journal article" date="2015" name="Fish Shellfish Immunol.">
        <title>Early steps in the European eel (Anguilla anguilla)-Vibrio vulnificus interaction in the gills: Role of the RtxA13 toxin.</title>
        <authorList>
            <person name="Callol A."/>
            <person name="Pajuelo D."/>
            <person name="Ebbesson L."/>
            <person name="Teles M."/>
            <person name="MacKenzie S."/>
            <person name="Amaro C."/>
        </authorList>
    </citation>
    <scope>NUCLEOTIDE SEQUENCE</scope>
</reference>
<proteinExistence type="predicted"/>
<protein>
    <submittedName>
        <fullName evidence="1">Uncharacterized protein</fullName>
    </submittedName>
</protein>
<reference evidence="1" key="1">
    <citation type="submission" date="2014-11" db="EMBL/GenBank/DDBJ databases">
        <authorList>
            <person name="Amaro Gonzalez C."/>
        </authorList>
    </citation>
    <scope>NUCLEOTIDE SEQUENCE</scope>
</reference>